<evidence type="ECO:0000256" key="5">
    <source>
        <dbReference type="ARBA" id="ARBA00022573"/>
    </source>
</evidence>
<dbReference type="SUPFAM" id="SSF89028">
    <property type="entry name" value="Cobalamin adenosyltransferase-like"/>
    <property type="match status" value="1"/>
</dbReference>
<reference evidence="16 17" key="1">
    <citation type="submission" date="2016-10" db="EMBL/GenBank/DDBJ databases">
        <authorList>
            <person name="de Groot N.N."/>
        </authorList>
    </citation>
    <scope>NUCLEOTIDE SEQUENCE [LARGE SCALE GENOMIC DNA]</scope>
    <source>
        <strain evidence="16 17">DSM 2179</strain>
    </source>
</reference>
<sequence>MSVYTKTGDQGTTGLLTGERIAKNSCRVEAYGSVDEINSALGLARALCSKAFVKEKIKELQKLNMMLMADLASIAPKDYITEAHVHELEKSIDDLEAKLPPLTAFITAGDSAGGAALDFARTVTRRAERRTLELAASEQINKNVLLVLNRLSDLCFVLMRTEEL</sequence>
<dbReference type="GO" id="GO:0005524">
    <property type="term" value="F:ATP binding"/>
    <property type="evidence" value="ECO:0007669"/>
    <property type="project" value="UniProtKB-UniRule"/>
</dbReference>
<keyword evidence="5 14" id="KW-0169">Cobalamin biosynthesis</keyword>
<protein>
    <recommendedName>
        <fullName evidence="4 14">Corrinoid adenosyltransferase</fullName>
        <ecNumber evidence="3 14">2.5.1.17</ecNumber>
    </recommendedName>
    <alternativeName>
        <fullName evidence="9 14">Cob(II)alamin adenosyltransferase</fullName>
    </alternativeName>
    <alternativeName>
        <fullName evidence="11 14">Cob(II)yrinic acid a,c-diamide adenosyltransferase</fullName>
    </alternativeName>
    <alternativeName>
        <fullName evidence="10 14">Cobinamide/cobalamin adenosyltransferase</fullName>
    </alternativeName>
</protein>
<evidence type="ECO:0000313" key="16">
    <source>
        <dbReference type="EMBL" id="SEJ07514.1"/>
    </source>
</evidence>
<evidence type="ECO:0000256" key="2">
    <source>
        <dbReference type="ARBA" id="ARBA00007487"/>
    </source>
</evidence>
<name>A0A1H6VWQ9_9FIRM</name>
<dbReference type="InterPro" id="IPR016030">
    <property type="entry name" value="CblAdoTrfase-like"/>
</dbReference>
<dbReference type="PANTHER" id="PTHR12213:SF0">
    <property type="entry name" value="CORRINOID ADENOSYLTRANSFERASE MMAB"/>
    <property type="match status" value="1"/>
</dbReference>
<dbReference type="EC" id="2.5.1.17" evidence="3 14"/>
<evidence type="ECO:0000256" key="9">
    <source>
        <dbReference type="ARBA" id="ARBA00031529"/>
    </source>
</evidence>
<gene>
    <name evidence="16" type="ORF">SAMN05660742_10366</name>
</gene>
<evidence type="ECO:0000313" key="17">
    <source>
        <dbReference type="Proteomes" id="UP000199662"/>
    </source>
</evidence>
<feature type="domain" description="Cobalamin adenosyltransferase-like" evidence="15">
    <location>
        <begin position="3"/>
        <end position="161"/>
    </location>
</feature>
<accession>A0A1H6VWQ9</accession>
<dbReference type="InterPro" id="IPR036451">
    <property type="entry name" value="CblAdoTrfase-like_sf"/>
</dbReference>
<comment type="pathway">
    <text evidence="1 14">Cofactor biosynthesis; adenosylcobalamin biosynthesis; adenosylcobalamin from cob(II)yrinate a,c-diamide: step 2/7.</text>
</comment>
<dbReference type="Proteomes" id="UP000199662">
    <property type="component" value="Unassembled WGS sequence"/>
</dbReference>
<proteinExistence type="inferred from homology"/>
<evidence type="ECO:0000256" key="3">
    <source>
        <dbReference type="ARBA" id="ARBA00012454"/>
    </source>
</evidence>
<evidence type="ECO:0000256" key="10">
    <source>
        <dbReference type="ARBA" id="ARBA00033334"/>
    </source>
</evidence>
<dbReference type="Gene3D" id="1.20.1200.10">
    <property type="entry name" value="Cobalamin adenosyltransferase-like"/>
    <property type="match status" value="1"/>
</dbReference>
<keyword evidence="6 14" id="KW-0808">Transferase</keyword>
<evidence type="ECO:0000256" key="4">
    <source>
        <dbReference type="ARBA" id="ARBA00020963"/>
    </source>
</evidence>
<evidence type="ECO:0000256" key="13">
    <source>
        <dbReference type="ARBA" id="ARBA00048692"/>
    </source>
</evidence>
<comment type="similarity">
    <text evidence="2 14">Belongs to the Cob(I)alamin adenosyltransferase family.</text>
</comment>
<comment type="catalytic activity">
    <reaction evidence="13 14">
        <text>2 cob(II)alamin + reduced [electron-transfer flavoprotein] + 2 ATP = 2 adenosylcob(III)alamin + 2 triphosphate + oxidized [electron-transfer flavoprotein] + 3 H(+)</text>
        <dbReference type="Rhea" id="RHEA:28671"/>
        <dbReference type="Rhea" id="RHEA-COMP:10685"/>
        <dbReference type="Rhea" id="RHEA-COMP:10686"/>
        <dbReference type="ChEBI" id="CHEBI:15378"/>
        <dbReference type="ChEBI" id="CHEBI:16304"/>
        <dbReference type="ChEBI" id="CHEBI:18036"/>
        <dbReference type="ChEBI" id="CHEBI:18408"/>
        <dbReference type="ChEBI" id="CHEBI:30616"/>
        <dbReference type="ChEBI" id="CHEBI:57692"/>
        <dbReference type="ChEBI" id="CHEBI:58307"/>
        <dbReference type="EC" id="2.5.1.17"/>
    </reaction>
</comment>
<dbReference type="GO" id="GO:0009236">
    <property type="term" value="P:cobalamin biosynthetic process"/>
    <property type="evidence" value="ECO:0007669"/>
    <property type="project" value="UniProtKB-UniRule"/>
</dbReference>
<evidence type="ECO:0000256" key="7">
    <source>
        <dbReference type="ARBA" id="ARBA00022741"/>
    </source>
</evidence>
<dbReference type="AlphaFoldDB" id="A0A1H6VWQ9"/>
<dbReference type="RefSeq" id="WP_091829376.1">
    <property type="nucleotide sequence ID" value="NZ_FNZK01000003.1"/>
</dbReference>
<evidence type="ECO:0000256" key="1">
    <source>
        <dbReference type="ARBA" id="ARBA00005121"/>
    </source>
</evidence>
<dbReference type="NCBIfam" id="TIGR00636">
    <property type="entry name" value="PduO_Nterm"/>
    <property type="match status" value="1"/>
</dbReference>
<keyword evidence="17" id="KW-1185">Reference proteome</keyword>
<keyword evidence="8 14" id="KW-0067">ATP-binding</keyword>
<dbReference type="EMBL" id="FNZK01000003">
    <property type="protein sequence ID" value="SEJ07514.1"/>
    <property type="molecule type" value="Genomic_DNA"/>
</dbReference>
<evidence type="ECO:0000256" key="8">
    <source>
        <dbReference type="ARBA" id="ARBA00022840"/>
    </source>
</evidence>
<dbReference type="UniPathway" id="UPA00148">
    <property type="reaction ID" value="UER00233"/>
</dbReference>
<dbReference type="GO" id="GO:0008817">
    <property type="term" value="F:corrinoid adenosyltransferase activity"/>
    <property type="evidence" value="ECO:0007669"/>
    <property type="project" value="UniProtKB-UniRule"/>
</dbReference>
<dbReference type="STRING" id="84035.SAMN05660742_10366"/>
<dbReference type="PANTHER" id="PTHR12213">
    <property type="entry name" value="CORRINOID ADENOSYLTRANSFERASE"/>
    <property type="match status" value="1"/>
</dbReference>
<dbReference type="Pfam" id="PF01923">
    <property type="entry name" value="Cob_adeno_trans"/>
    <property type="match status" value="1"/>
</dbReference>
<evidence type="ECO:0000256" key="12">
    <source>
        <dbReference type="ARBA" id="ARBA00048555"/>
    </source>
</evidence>
<dbReference type="InterPro" id="IPR029499">
    <property type="entry name" value="PduO-typ"/>
</dbReference>
<evidence type="ECO:0000259" key="15">
    <source>
        <dbReference type="Pfam" id="PF01923"/>
    </source>
</evidence>
<evidence type="ECO:0000256" key="11">
    <source>
        <dbReference type="ARBA" id="ARBA00033354"/>
    </source>
</evidence>
<evidence type="ECO:0000256" key="14">
    <source>
        <dbReference type="RuleBase" id="RU366026"/>
    </source>
</evidence>
<comment type="catalytic activity">
    <reaction evidence="12 14">
        <text>2 cob(II)yrinate a,c diamide + reduced [electron-transfer flavoprotein] + 2 ATP = 2 adenosylcob(III)yrinate a,c-diamide + 2 triphosphate + oxidized [electron-transfer flavoprotein] + 3 H(+)</text>
        <dbReference type="Rhea" id="RHEA:11528"/>
        <dbReference type="Rhea" id="RHEA-COMP:10685"/>
        <dbReference type="Rhea" id="RHEA-COMP:10686"/>
        <dbReference type="ChEBI" id="CHEBI:15378"/>
        <dbReference type="ChEBI" id="CHEBI:18036"/>
        <dbReference type="ChEBI" id="CHEBI:30616"/>
        <dbReference type="ChEBI" id="CHEBI:57692"/>
        <dbReference type="ChEBI" id="CHEBI:58307"/>
        <dbReference type="ChEBI" id="CHEBI:58503"/>
        <dbReference type="ChEBI" id="CHEBI:58537"/>
        <dbReference type="EC" id="2.5.1.17"/>
    </reaction>
</comment>
<evidence type="ECO:0000256" key="6">
    <source>
        <dbReference type="ARBA" id="ARBA00022679"/>
    </source>
</evidence>
<keyword evidence="7 14" id="KW-0547">Nucleotide-binding</keyword>
<organism evidence="16 17">
    <name type="scientific">Propionispira arboris</name>
    <dbReference type="NCBI Taxonomy" id="84035"/>
    <lineage>
        <taxon>Bacteria</taxon>
        <taxon>Bacillati</taxon>
        <taxon>Bacillota</taxon>
        <taxon>Negativicutes</taxon>
        <taxon>Selenomonadales</taxon>
        <taxon>Selenomonadaceae</taxon>
        <taxon>Propionispira</taxon>
    </lineage>
</organism>